<dbReference type="EMBL" id="KB031119">
    <property type="protein sequence ID" value="ELK02756.1"/>
    <property type="molecule type" value="Genomic_DNA"/>
</dbReference>
<feature type="compositionally biased region" description="Polar residues" evidence="1">
    <location>
        <begin position="87"/>
        <end position="103"/>
    </location>
</feature>
<dbReference type="InParanoid" id="L5JW96"/>
<accession>L5JW96</accession>
<protein>
    <submittedName>
        <fullName evidence="2">Uncharacterized protein</fullName>
    </submittedName>
</protein>
<evidence type="ECO:0000256" key="1">
    <source>
        <dbReference type="SAM" id="MobiDB-lite"/>
    </source>
</evidence>
<gene>
    <name evidence="2" type="ORF">PAL_GLEAN10005362</name>
</gene>
<name>L5JW96_PTEAL</name>
<feature type="compositionally biased region" description="Basic and acidic residues" evidence="1">
    <location>
        <begin position="155"/>
        <end position="167"/>
    </location>
</feature>
<reference evidence="3" key="1">
    <citation type="journal article" date="2013" name="Science">
        <title>Comparative analysis of bat genomes provides insight into the evolution of flight and immunity.</title>
        <authorList>
            <person name="Zhang G."/>
            <person name="Cowled C."/>
            <person name="Shi Z."/>
            <person name="Huang Z."/>
            <person name="Bishop-Lilly K.A."/>
            <person name="Fang X."/>
            <person name="Wynne J.W."/>
            <person name="Xiong Z."/>
            <person name="Baker M.L."/>
            <person name="Zhao W."/>
            <person name="Tachedjian M."/>
            <person name="Zhu Y."/>
            <person name="Zhou P."/>
            <person name="Jiang X."/>
            <person name="Ng J."/>
            <person name="Yang L."/>
            <person name="Wu L."/>
            <person name="Xiao J."/>
            <person name="Feng Y."/>
            <person name="Chen Y."/>
            <person name="Sun X."/>
            <person name="Zhang Y."/>
            <person name="Marsh G.A."/>
            <person name="Crameri G."/>
            <person name="Broder C.C."/>
            <person name="Frey K.G."/>
            <person name="Wang L.F."/>
            <person name="Wang J."/>
        </authorList>
    </citation>
    <scope>NUCLEOTIDE SEQUENCE [LARGE SCALE GENOMIC DNA]</scope>
</reference>
<sequence>MGRGRRTRGAAASTAVHGGRGSACRLPFLWCPGCPAPEAQKEKQAKQVPALKDVRVPGASHTLGPQPSLRRSCRRPSFPPCHHQACSEETPNLPNLSDVTVSPPTWAPGPAPALPVLRFRLSLQRGHLPEPSAPGPAGPARPPPLAVEASSPPMRGREDPGLLRAEG</sequence>
<feature type="region of interest" description="Disordered" evidence="1">
    <location>
        <begin position="39"/>
        <end position="113"/>
    </location>
</feature>
<feature type="region of interest" description="Disordered" evidence="1">
    <location>
        <begin position="125"/>
        <end position="167"/>
    </location>
</feature>
<organism evidence="2 3">
    <name type="scientific">Pteropus alecto</name>
    <name type="common">Black flying fox</name>
    <dbReference type="NCBI Taxonomy" id="9402"/>
    <lineage>
        <taxon>Eukaryota</taxon>
        <taxon>Metazoa</taxon>
        <taxon>Chordata</taxon>
        <taxon>Craniata</taxon>
        <taxon>Vertebrata</taxon>
        <taxon>Euteleostomi</taxon>
        <taxon>Mammalia</taxon>
        <taxon>Eutheria</taxon>
        <taxon>Laurasiatheria</taxon>
        <taxon>Chiroptera</taxon>
        <taxon>Yinpterochiroptera</taxon>
        <taxon>Pteropodoidea</taxon>
        <taxon>Pteropodidae</taxon>
        <taxon>Pteropodinae</taxon>
        <taxon>Pteropus</taxon>
    </lineage>
</organism>
<keyword evidence="3" id="KW-1185">Reference proteome</keyword>
<dbReference type="Proteomes" id="UP000010552">
    <property type="component" value="Unassembled WGS sequence"/>
</dbReference>
<evidence type="ECO:0000313" key="3">
    <source>
        <dbReference type="Proteomes" id="UP000010552"/>
    </source>
</evidence>
<feature type="compositionally biased region" description="Pro residues" evidence="1">
    <location>
        <begin position="131"/>
        <end position="145"/>
    </location>
</feature>
<dbReference type="AlphaFoldDB" id="L5JW96"/>
<evidence type="ECO:0000313" key="2">
    <source>
        <dbReference type="EMBL" id="ELK02756.1"/>
    </source>
</evidence>
<feature type="region of interest" description="Disordered" evidence="1">
    <location>
        <begin position="1"/>
        <end position="20"/>
    </location>
</feature>
<proteinExistence type="predicted"/>